<dbReference type="FunFam" id="3.40.50.720:FF:000084">
    <property type="entry name" value="Short-chain dehydrogenase reductase"/>
    <property type="match status" value="1"/>
</dbReference>
<evidence type="ECO:0000256" key="1">
    <source>
        <dbReference type="ARBA" id="ARBA00006484"/>
    </source>
</evidence>
<dbReference type="Proteomes" id="UP000722485">
    <property type="component" value="Unassembled WGS sequence"/>
</dbReference>
<dbReference type="CDD" id="cd05233">
    <property type="entry name" value="SDR_c"/>
    <property type="match status" value="1"/>
</dbReference>
<evidence type="ECO:0000256" key="3">
    <source>
        <dbReference type="ARBA" id="ARBA00023002"/>
    </source>
</evidence>
<dbReference type="Pfam" id="PF13561">
    <property type="entry name" value="adh_short_C2"/>
    <property type="match status" value="1"/>
</dbReference>
<dbReference type="InterPro" id="IPR036291">
    <property type="entry name" value="NAD(P)-bd_dom_sf"/>
</dbReference>
<accession>A0A9P5LKZ4</accession>
<dbReference type="InterPro" id="IPR002347">
    <property type="entry name" value="SDR_fam"/>
</dbReference>
<dbReference type="PANTHER" id="PTHR24321:SF8">
    <property type="entry name" value="ESTRADIOL 17-BETA-DEHYDROGENASE 8-RELATED"/>
    <property type="match status" value="1"/>
</dbReference>
<comment type="similarity">
    <text evidence="1">Belongs to the short-chain dehydrogenases/reductases (SDR) family.</text>
</comment>
<dbReference type="PANTHER" id="PTHR24321">
    <property type="entry name" value="DEHYDROGENASES, SHORT CHAIN"/>
    <property type="match status" value="1"/>
</dbReference>
<organism evidence="4 5">
    <name type="scientific">Cylindrodendrum hubeiense</name>
    <dbReference type="NCBI Taxonomy" id="595255"/>
    <lineage>
        <taxon>Eukaryota</taxon>
        <taxon>Fungi</taxon>
        <taxon>Dikarya</taxon>
        <taxon>Ascomycota</taxon>
        <taxon>Pezizomycotina</taxon>
        <taxon>Sordariomycetes</taxon>
        <taxon>Hypocreomycetidae</taxon>
        <taxon>Hypocreales</taxon>
        <taxon>Nectriaceae</taxon>
        <taxon>Cylindrodendrum</taxon>
    </lineage>
</organism>
<dbReference type="AlphaFoldDB" id="A0A9P5LKZ4"/>
<dbReference type="Gene3D" id="3.40.50.720">
    <property type="entry name" value="NAD(P)-binding Rossmann-like Domain"/>
    <property type="match status" value="1"/>
</dbReference>
<evidence type="ECO:0000313" key="5">
    <source>
        <dbReference type="Proteomes" id="UP000722485"/>
    </source>
</evidence>
<gene>
    <name evidence="4" type="ORF">G7Z17_g2512</name>
</gene>
<proteinExistence type="inferred from homology"/>
<reference evidence="4" key="1">
    <citation type="submission" date="2020-03" db="EMBL/GenBank/DDBJ databases">
        <title>Draft Genome Sequence of Cylindrodendrum hubeiense.</title>
        <authorList>
            <person name="Buettner E."/>
            <person name="Kellner H."/>
        </authorList>
    </citation>
    <scope>NUCLEOTIDE SEQUENCE</scope>
    <source>
        <strain evidence="4">IHI 201604</strain>
    </source>
</reference>
<dbReference type="SUPFAM" id="SSF51735">
    <property type="entry name" value="NAD(P)-binding Rossmann-fold domains"/>
    <property type="match status" value="1"/>
</dbReference>
<dbReference type="InterPro" id="IPR020904">
    <property type="entry name" value="Sc_DH/Rdtase_CS"/>
</dbReference>
<dbReference type="OrthoDB" id="47007at2759"/>
<keyword evidence="2" id="KW-0521">NADP</keyword>
<name>A0A9P5LKZ4_9HYPO</name>
<keyword evidence="3" id="KW-0560">Oxidoreductase</keyword>
<evidence type="ECO:0000256" key="2">
    <source>
        <dbReference type="ARBA" id="ARBA00022857"/>
    </source>
</evidence>
<sequence length="277" mass="30153">MVSIQEVAIVTGAAGGLGRAIARKLASRGITILIADVQEERGQETAEAIKQDFGVESLFCKTDVTKEEDVKRMVQMAVERWGRVDWAANNAGMGEKLEDNEDEVTTEAFNKLYEVNQRGVWLCQKYEAEQMRKQQPRLANGTSPELGGVAQRGAIVNIASICGHVATGMPSYTASKHAILGITKIGGLFYGKHGIRCNSVSPGPILSDQYAEFKESFLDDPRFSEQAVGWSNRCPLKRPSTCEEQANVVSFLLSGESSFVNCSDIRVDGGLTSVADR</sequence>
<dbReference type="PRINTS" id="PR00080">
    <property type="entry name" value="SDRFAMILY"/>
</dbReference>
<protein>
    <submittedName>
        <fullName evidence="4">Uncharacterized protein</fullName>
    </submittedName>
</protein>
<comment type="caution">
    <text evidence="4">The sequence shown here is derived from an EMBL/GenBank/DDBJ whole genome shotgun (WGS) entry which is preliminary data.</text>
</comment>
<dbReference type="GO" id="GO:0016491">
    <property type="term" value="F:oxidoreductase activity"/>
    <property type="evidence" value="ECO:0007669"/>
    <property type="project" value="UniProtKB-KW"/>
</dbReference>
<dbReference type="PROSITE" id="PS00061">
    <property type="entry name" value="ADH_SHORT"/>
    <property type="match status" value="1"/>
</dbReference>
<evidence type="ECO:0000313" key="4">
    <source>
        <dbReference type="EMBL" id="KAF7555021.1"/>
    </source>
</evidence>
<dbReference type="EMBL" id="JAANBB010000025">
    <property type="protein sequence ID" value="KAF7555021.1"/>
    <property type="molecule type" value="Genomic_DNA"/>
</dbReference>
<keyword evidence="5" id="KW-1185">Reference proteome</keyword>
<dbReference type="PRINTS" id="PR00081">
    <property type="entry name" value="GDHRDH"/>
</dbReference>